<gene>
    <name evidence="1" type="ORF">GLE_0467</name>
</gene>
<dbReference type="PATRIC" id="fig|69.6.peg.463"/>
<dbReference type="OrthoDB" id="6027518at2"/>
<dbReference type="EMBL" id="CP013140">
    <property type="protein sequence ID" value="ALN55825.1"/>
    <property type="molecule type" value="Genomic_DNA"/>
</dbReference>
<dbReference type="SUPFAM" id="SSF63825">
    <property type="entry name" value="YWTD domain"/>
    <property type="match status" value="1"/>
</dbReference>
<reference evidence="1 2" key="1">
    <citation type="submission" date="2015-11" db="EMBL/GenBank/DDBJ databases">
        <title>Genome sequences of Lysobacter enzymogenes strain C3 and Lysobacter antibioticus ATCC 29479.</title>
        <authorList>
            <person name="Kobayashi D.Y."/>
        </authorList>
    </citation>
    <scope>NUCLEOTIDE SEQUENCE [LARGE SCALE GENOMIC DNA]</scope>
    <source>
        <strain evidence="1 2">C3</strain>
    </source>
</reference>
<dbReference type="STRING" id="69.GLE_0467"/>
<sequence length="369" mass="37687">MRARHLLFAVLLGTAAVANAQSTHPAPGALIVLDQAGGATGRGALYAIDAVSGYRRTLSDFGNIAQGTLGATPSGLARVSTGLWGGDDRWVATDAKAGTGGRGAVFEIDLANGKRTVMSDFGDASRGPLGSQPDGVIYVPPVLLGPLSGFFVLDRRAGTDGRAAIFKLDGNGRRSVFSDLGDGRGARAAQAVALTWRPGALGLGGKMLVTDMTTGTNGQGALLAIDPINKGRSVLSDFGDVLQGWVDPSRDSAPNSVIAGSDGSIHVLVAHAGSDGRGAVVKVDPASGYRHLISDLGAQAQGPLGSRPVAIRWSRDQQVIYVVDGDSGTDGKGQLLQVDPATGVRRTVSDFGLSGYGPLGKSPRAIDVN</sequence>
<evidence type="ECO:0000313" key="2">
    <source>
        <dbReference type="Proteomes" id="UP000061569"/>
    </source>
</evidence>
<accession>A0A0S2DBI1</accession>
<organism evidence="1 2">
    <name type="scientific">Lysobacter enzymogenes</name>
    <dbReference type="NCBI Taxonomy" id="69"/>
    <lineage>
        <taxon>Bacteria</taxon>
        <taxon>Pseudomonadati</taxon>
        <taxon>Pseudomonadota</taxon>
        <taxon>Gammaproteobacteria</taxon>
        <taxon>Lysobacterales</taxon>
        <taxon>Lysobacteraceae</taxon>
        <taxon>Lysobacter</taxon>
    </lineage>
</organism>
<dbReference type="Proteomes" id="UP000061569">
    <property type="component" value="Chromosome"/>
</dbReference>
<dbReference type="KEGG" id="lez:GLE_0467"/>
<evidence type="ECO:0000313" key="1">
    <source>
        <dbReference type="EMBL" id="ALN55825.1"/>
    </source>
</evidence>
<proteinExistence type="predicted"/>
<name>A0A0S2DBI1_LYSEN</name>
<dbReference type="SUPFAM" id="SSF69304">
    <property type="entry name" value="Tricorn protease N-terminal domain"/>
    <property type="match status" value="1"/>
</dbReference>
<dbReference type="AlphaFoldDB" id="A0A0S2DBI1"/>
<protein>
    <submittedName>
        <fullName evidence="1">Uncharacterized protein</fullName>
    </submittedName>
</protein>